<dbReference type="PATRIC" id="fig|389348.3.peg.761"/>
<protein>
    <submittedName>
        <fullName evidence="1">Uncharacterized protein</fullName>
    </submittedName>
</protein>
<dbReference type="RefSeq" id="WP_032125236.1">
    <property type="nucleotide sequence ID" value="NZ_LN879502.1"/>
</dbReference>
<keyword evidence="2" id="KW-1185">Reference proteome</keyword>
<dbReference type="KEGG" id="pnl:PNK_0696"/>
<sequence length="92" mass="10378">MYCWHCGFSTPDPFQGKVSFRETCDKCGSALHCCQNCKYYKPRLANDCAVPGTDSVSDRQANNFCEEFSLLGKPPVPSNHEAAKKRFEDLFC</sequence>
<dbReference type="AlphaFoldDB" id="A0A0U5JCD5"/>
<dbReference type="Proteomes" id="UP000069902">
    <property type="component" value="Chromosome cPNK"/>
</dbReference>
<dbReference type="EMBL" id="LN879502">
    <property type="protein sequence ID" value="CUI16322.1"/>
    <property type="molecule type" value="Genomic_DNA"/>
</dbReference>
<name>A0A0U5JCD5_9BACT</name>
<reference evidence="2" key="1">
    <citation type="submission" date="2015-09" db="EMBL/GenBank/DDBJ databases">
        <authorList>
            <person name="Bertelli C."/>
        </authorList>
    </citation>
    <scope>NUCLEOTIDE SEQUENCE [LARGE SCALE GENOMIC DNA]</scope>
    <source>
        <strain evidence="2">KNic</strain>
    </source>
</reference>
<proteinExistence type="predicted"/>
<dbReference type="InParanoid" id="A0A0U5JCD5"/>
<evidence type="ECO:0000313" key="2">
    <source>
        <dbReference type="Proteomes" id="UP000069902"/>
    </source>
</evidence>
<accession>A0A0U5JCD5</accession>
<organism evidence="1 2">
    <name type="scientific">Candidatus Protochlamydia naegleriophila</name>
    <dbReference type="NCBI Taxonomy" id="389348"/>
    <lineage>
        <taxon>Bacteria</taxon>
        <taxon>Pseudomonadati</taxon>
        <taxon>Chlamydiota</taxon>
        <taxon>Chlamydiia</taxon>
        <taxon>Parachlamydiales</taxon>
        <taxon>Parachlamydiaceae</taxon>
        <taxon>Candidatus Protochlamydia</taxon>
    </lineage>
</organism>
<evidence type="ECO:0000313" key="1">
    <source>
        <dbReference type="EMBL" id="CUI16322.1"/>
    </source>
</evidence>
<dbReference type="STRING" id="389348.PNK_0696"/>
<gene>
    <name evidence="1" type="ORF">PNK_0696</name>
</gene>